<evidence type="ECO:0000313" key="1">
    <source>
        <dbReference type="EMBL" id="NIY70550.1"/>
    </source>
</evidence>
<name>A0A7X6B274_STRMQ</name>
<protein>
    <submittedName>
        <fullName evidence="1">Uncharacterized protein</fullName>
    </submittedName>
</protein>
<sequence>MKGRFPDHLRRLPMAVAVPPLHDLPSFPTLPKKRMPAGRPREWYESHNRRLKAMRLAIALLNSGVYRPEQAPNRKIRSTAARIGVHPPSDITCRMVRSLIRNDSTDRTDRTDRAVRR</sequence>
<gene>
    <name evidence="1" type="ORF">SMALB_8681</name>
</gene>
<comment type="caution">
    <text evidence="1">The sequence shown here is derived from an EMBL/GenBank/DDBJ whole genome shotgun (WGS) entry which is preliminary data.</text>
</comment>
<dbReference type="EMBL" id="JAALLH010000002">
    <property type="protein sequence ID" value="NIY70550.1"/>
    <property type="molecule type" value="Genomic_DNA"/>
</dbReference>
<proteinExistence type="predicted"/>
<dbReference type="AlphaFoldDB" id="A0A7X6B274"/>
<accession>A0A7X6B274</accession>
<dbReference type="Proteomes" id="UP000536624">
    <property type="component" value="Unassembled WGS sequence"/>
</dbReference>
<reference evidence="1 2" key="1">
    <citation type="submission" date="2020-02" db="EMBL/GenBank/DDBJ databases">
        <title>Streptomyces malaysiensis DSM14702 (JHCC583434, PFL_A843) Genome sequencing and assembly.</title>
        <authorList>
            <person name="Samborskyy M."/>
        </authorList>
    </citation>
    <scope>NUCLEOTIDE SEQUENCE [LARGE SCALE GENOMIC DNA]</scope>
    <source>
        <strain evidence="1 2">DSM 14702</strain>
    </source>
</reference>
<organism evidence="1 2">
    <name type="scientific">Streptomyces malaysiensis</name>
    <dbReference type="NCBI Taxonomy" id="92644"/>
    <lineage>
        <taxon>Bacteria</taxon>
        <taxon>Bacillati</taxon>
        <taxon>Actinomycetota</taxon>
        <taxon>Actinomycetes</taxon>
        <taxon>Kitasatosporales</taxon>
        <taxon>Streptomycetaceae</taxon>
        <taxon>Streptomyces</taxon>
        <taxon>Streptomyces violaceusniger group</taxon>
    </lineage>
</organism>
<evidence type="ECO:0000313" key="2">
    <source>
        <dbReference type="Proteomes" id="UP000536624"/>
    </source>
</evidence>